<dbReference type="InterPro" id="IPR037241">
    <property type="entry name" value="E2F-DP_heterodim"/>
</dbReference>
<dbReference type="EMBL" id="JBBPBK010000212">
    <property type="protein sequence ID" value="KAK9266188.1"/>
    <property type="molecule type" value="Genomic_DNA"/>
</dbReference>
<evidence type="ECO:0000256" key="1">
    <source>
        <dbReference type="ARBA" id="ARBA00010940"/>
    </source>
</evidence>
<reference evidence="9" key="2">
    <citation type="submission" date="2024-04" db="EMBL/GenBank/DDBJ databases">
        <authorList>
            <person name="Xu W."/>
            <person name="Ren C."/>
        </authorList>
    </citation>
    <scope>NUCLEOTIDE SEQUENCE</scope>
    <source>
        <strain evidence="9">Hangzhou</strain>
        <tissue evidence="9">Leaves</tissue>
    </source>
</reference>
<dbReference type="AlphaFoldDB" id="A0AAP0R353"/>
<comment type="caution">
    <text evidence="9">The sequence shown here is derived from an EMBL/GenBank/DDBJ whole genome shotgun (WGS) entry which is preliminary data.</text>
</comment>
<evidence type="ECO:0000256" key="6">
    <source>
        <dbReference type="RuleBase" id="RU003796"/>
    </source>
</evidence>
<sequence>MSNSGEDPSRSHQQSRFQYQLLSQHQTQNQSLNRLFPSSFRRPHTFFFASPSNHFSDVRPDFHGGDRHSASAKIQTNETENREAQSTGQATLRDHTEAVATLLEHTEAVNNPPLGPDSSTGGGMHHSRKSKVSKHTKSGTQRSNAEFPNVLNSANNCRYDSSLGLLTKKFISLIQEAKDGTLDLNNTADVLEVQKRRIYDITNVLEGIGLIEKTSKNHIQWKGFGMLGPKELDDEVSRLKAGIEGLYAQECRLDECIREKQELLRALDDDENCRKYLYLTEEDIMSLPCFQNQTLIAVKAPQASYVEVPDPDEDISFPERQFRIIIRSTTGPIDLYLLSKHEGPYKDINVKEAKPIDPSAWHNGAYRVENAGQSLECHQDNQKISPGTFSSLGLRVPGIQKIIPSDSHIDDDYWFHSDPEVSITDLWANEEWAQVDDLEVNSAMNGATLVQPQASPRNAAHKLDKNQVIGCSQ</sequence>
<keyword evidence="11" id="KW-1185">Reference proteome</keyword>
<keyword evidence="2 6" id="KW-0805">Transcription regulation</keyword>
<name>A0AAP0R353_LIQFO</name>
<dbReference type="InterPro" id="IPR036390">
    <property type="entry name" value="WH_DNA-bd_sf"/>
</dbReference>
<dbReference type="GO" id="GO:0090575">
    <property type="term" value="C:RNA polymerase II transcription regulator complex"/>
    <property type="evidence" value="ECO:0007669"/>
    <property type="project" value="TreeGrafter"/>
</dbReference>
<dbReference type="InterPro" id="IPR036388">
    <property type="entry name" value="WH-like_DNA-bd_sf"/>
</dbReference>
<dbReference type="GO" id="GO:0000981">
    <property type="term" value="F:DNA-binding transcription factor activity, RNA polymerase II-specific"/>
    <property type="evidence" value="ECO:0007669"/>
    <property type="project" value="TreeGrafter"/>
</dbReference>
<dbReference type="InterPro" id="IPR003316">
    <property type="entry name" value="E2F_WHTH_DNA-bd_dom"/>
</dbReference>
<dbReference type="PANTHER" id="PTHR12081:SF51">
    <property type="entry name" value="TRANSCRIPTION FACTOR E2FC"/>
    <property type="match status" value="1"/>
</dbReference>
<gene>
    <name evidence="9" type="ORF">L1049_012410</name>
    <name evidence="10" type="ORF">L1049_025752</name>
</gene>
<dbReference type="SUPFAM" id="SSF46785">
    <property type="entry name" value="Winged helix' DNA-binding domain"/>
    <property type="match status" value="1"/>
</dbReference>
<keyword evidence="5" id="KW-0131">Cell cycle</keyword>
<evidence type="ECO:0000256" key="2">
    <source>
        <dbReference type="ARBA" id="ARBA00023015"/>
    </source>
</evidence>
<dbReference type="CDD" id="cd14660">
    <property type="entry name" value="E2F_DD"/>
    <property type="match status" value="1"/>
</dbReference>
<dbReference type="FunFam" id="1.10.10.10:FF:000008">
    <property type="entry name" value="E2F transcription factor 1"/>
    <property type="match status" value="1"/>
</dbReference>
<feature type="compositionally biased region" description="Basic residues" evidence="7">
    <location>
        <begin position="125"/>
        <end position="137"/>
    </location>
</feature>
<evidence type="ECO:0000256" key="7">
    <source>
        <dbReference type="SAM" id="MobiDB-lite"/>
    </source>
</evidence>
<dbReference type="EMBL" id="JBBPBK010000014">
    <property type="protein sequence ID" value="KAK9270176.1"/>
    <property type="molecule type" value="Genomic_DNA"/>
</dbReference>
<evidence type="ECO:0000313" key="9">
    <source>
        <dbReference type="EMBL" id="KAK9266188.1"/>
    </source>
</evidence>
<comment type="similarity">
    <text evidence="1 6">Belongs to the E2F/DP family.</text>
</comment>
<dbReference type="Pfam" id="PF16421">
    <property type="entry name" value="E2F_CC-MB"/>
    <property type="match status" value="1"/>
</dbReference>
<feature type="compositionally biased region" description="Polar residues" evidence="7">
    <location>
        <begin position="72"/>
        <end position="90"/>
    </location>
</feature>
<keyword evidence="4 6" id="KW-0804">Transcription</keyword>
<feature type="region of interest" description="Disordered" evidence="7">
    <location>
        <begin position="50"/>
        <end position="90"/>
    </location>
</feature>
<dbReference type="InterPro" id="IPR015633">
    <property type="entry name" value="E2F"/>
</dbReference>
<feature type="domain" description="E2F/DP family winged-helix DNA-binding" evidence="8">
    <location>
        <begin position="158"/>
        <end position="223"/>
    </location>
</feature>
<evidence type="ECO:0000256" key="5">
    <source>
        <dbReference type="ARBA" id="ARBA00023306"/>
    </source>
</evidence>
<evidence type="ECO:0000313" key="11">
    <source>
        <dbReference type="Proteomes" id="UP001415857"/>
    </source>
</evidence>
<protein>
    <recommendedName>
        <fullName evidence="8">E2F/DP family winged-helix DNA-binding domain-containing protein</fullName>
    </recommendedName>
</protein>
<dbReference type="Gene3D" id="6.10.250.540">
    <property type="match status" value="1"/>
</dbReference>
<dbReference type="Pfam" id="PF02319">
    <property type="entry name" value="WHD_E2F_TDP"/>
    <property type="match status" value="1"/>
</dbReference>
<accession>A0AAP0R353</accession>
<feature type="region of interest" description="Disordered" evidence="7">
    <location>
        <begin position="105"/>
        <end position="147"/>
    </location>
</feature>
<proteinExistence type="inferred from homology"/>
<dbReference type="GO" id="GO:0000978">
    <property type="term" value="F:RNA polymerase II cis-regulatory region sequence-specific DNA binding"/>
    <property type="evidence" value="ECO:0007669"/>
    <property type="project" value="InterPro"/>
</dbReference>
<evidence type="ECO:0000256" key="3">
    <source>
        <dbReference type="ARBA" id="ARBA00023125"/>
    </source>
</evidence>
<organism evidence="9 11">
    <name type="scientific">Liquidambar formosana</name>
    <name type="common">Formosan gum</name>
    <dbReference type="NCBI Taxonomy" id="63359"/>
    <lineage>
        <taxon>Eukaryota</taxon>
        <taxon>Viridiplantae</taxon>
        <taxon>Streptophyta</taxon>
        <taxon>Embryophyta</taxon>
        <taxon>Tracheophyta</taxon>
        <taxon>Spermatophyta</taxon>
        <taxon>Magnoliopsida</taxon>
        <taxon>eudicotyledons</taxon>
        <taxon>Gunneridae</taxon>
        <taxon>Pentapetalae</taxon>
        <taxon>Saxifragales</taxon>
        <taxon>Altingiaceae</taxon>
        <taxon>Liquidambar</taxon>
    </lineage>
</organism>
<dbReference type="SMART" id="SM01372">
    <property type="entry name" value="E2F_TDP"/>
    <property type="match status" value="1"/>
</dbReference>
<dbReference type="Proteomes" id="UP001415857">
    <property type="component" value="Unassembled WGS sequence"/>
</dbReference>
<evidence type="ECO:0000313" key="10">
    <source>
        <dbReference type="EMBL" id="KAK9270176.1"/>
    </source>
</evidence>
<dbReference type="Gene3D" id="1.10.10.10">
    <property type="entry name" value="Winged helix-like DNA-binding domain superfamily/Winged helix DNA-binding domain"/>
    <property type="match status" value="1"/>
</dbReference>
<dbReference type="InterPro" id="IPR032198">
    <property type="entry name" value="E2F_CC-MB"/>
</dbReference>
<dbReference type="PANTHER" id="PTHR12081">
    <property type="entry name" value="TRANSCRIPTION FACTOR E2F"/>
    <property type="match status" value="1"/>
</dbReference>
<dbReference type="GO" id="GO:0046983">
    <property type="term" value="F:protein dimerization activity"/>
    <property type="evidence" value="ECO:0007669"/>
    <property type="project" value="InterPro"/>
</dbReference>
<dbReference type="SUPFAM" id="SSF144074">
    <property type="entry name" value="E2F-DP heterodimerization region"/>
    <property type="match status" value="1"/>
</dbReference>
<evidence type="ECO:0000256" key="4">
    <source>
        <dbReference type="ARBA" id="ARBA00023163"/>
    </source>
</evidence>
<comment type="subcellular location">
    <subcellularLocation>
        <location evidence="6">Nucleus</location>
    </subcellularLocation>
</comment>
<feature type="compositionally biased region" description="Polar residues" evidence="7">
    <location>
        <begin position="138"/>
        <end position="147"/>
    </location>
</feature>
<keyword evidence="6" id="KW-0539">Nucleus</keyword>
<feature type="compositionally biased region" description="Basic and acidic residues" evidence="7">
    <location>
        <begin position="56"/>
        <end position="69"/>
    </location>
</feature>
<evidence type="ECO:0000259" key="8">
    <source>
        <dbReference type="SMART" id="SM01372"/>
    </source>
</evidence>
<reference evidence="9 11" key="1">
    <citation type="journal article" date="2024" name="Plant J.">
        <title>Genome sequences and population genomics reveal climatic adaptation and genomic divergence between two closely related sweetgum species.</title>
        <authorList>
            <person name="Xu W.Q."/>
            <person name="Ren C.Q."/>
            <person name="Zhang X.Y."/>
            <person name="Comes H.P."/>
            <person name="Liu X.H."/>
            <person name="Li Y.G."/>
            <person name="Kettle C.J."/>
            <person name="Jalonen R."/>
            <person name="Gaisberger H."/>
            <person name="Ma Y.Z."/>
            <person name="Qiu Y.X."/>
        </authorList>
    </citation>
    <scope>NUCLEOTIDE SEQUENCE [LARGE SCALE GENOMIC DNA]</scope>
    <source>
        <strain evidence="9">Hangzhou</strain>
    </source>
</reference>
<keyword evidence="3 6" id="KW-0238">DNA-binding</keyword>